<organism evidence="2 3">
    <name type="scientific">Rhizophlyctis rosea</name>
    <dbReference type="NCBI Taxonomy" id="64517"/>
    <lineage>
        <taxon>Eukaryota</taxon>
        <taxon>Fungi</taxon>
        <taxon>Fungi incertae sedis</taxon>
        <taxon>Chytridiomycota</taxon>
        <taxon>Chytridiomycota incertae sedis</taxon>
        <taxon>Chytridiomycetes</taxon>
        <taxon>Rhizophlyctidales</taxon>
        <taxon>Rhizophlyctidaceae</taxon>
        <taxon>Rhizophlyctis</taxon>
    </lineage>
</organism>
<dbReference type="InterPro" id="IPR029058">
    <property type="entry name" value="AB_hydrolase_fold"/>
</dbReference>
<protein>
    <recommendedName>
        <fullName evidence="1">Peptidase S9 prolyl oligopeptidase catalytic domain-containing protein</fullName>
    </recommendedName>
</protein>
<reference evidence="2" key="1">
    <citation type="submission" date="2020-05" db="EMBL/GenBank/DDBJ databases">
        <title>Phylogenomic resolution of chytrid fungi.</title>
        <authorList>
            <person name="Stajich J.E."/>
            <person name="Amses K."/>
            <person name="Simmons R."/>
            <person name="Seto K."/>
            <person name="Myers J."/>
            <person name="Bonds A."/>
            <person name="Quandt C.A."/>
            <person name="Barry K."/>
            <person name="Liu P."/>
            <person name="Grigoriev I."/>
            <person name="Longcore J.E."/>
            <person name="James T.Y."/>
        </authorList>
    </citation>
    <scope>NUCLEOTIDE SEQUENCE</scope>
    <source>
        <strain evidence="2">JEL0318</strain>
    </source>
</reference>
<dbReference type="Proteomes" id="UP001212841">
    <property type="component" value="Unassembled WGS sequence"/>
</dbReference>
<dbReference type="InterPro" id="IPR050266">
    <property type="entry name" value="AB_hydrolase_sf"/>
</dbReference>
<proteinExistence type="predicted"/>
<sequence length="335" mass="37300">MFSSFRQWTANATTKVLNQGSVARLPRHTIQYSFDVSTKFPIPYYLPSTSSKIDTTLPILLIVHGSPGGFDSARWHASGLSTFAPHHLKQKPFGIITFARPGYLNSQPPCPTFDEEASVINDFLNHIGVGDKSKVAVMAVSGSGPVALTLRKDYPSRVSGLLMFDTITKRIPFGAKGKGMAALLGGTNAISNPLSWMINQQWHPEVLYKLKMMGSDAADEIKADPIVEKMFRDYLLCYTLGSHRRQGMLSDLTLIEKLDVEPDWGQIDVPLLCMHGEKDDSVTMEHAEHIMRCAEKSGKAVRQLHAFPDGMHILPLKRTSELAVQFLWDHVFPKH</sequence>
<evidence type="ECO:0000313" key="2">
    <source>
        <dbReference type="EMBL" id="KAJ3056006.1"/>
    </source>
</evidence>
<evidence type="ECO:0000313" key="3">
    <source>
        <dbReference type="Proteomes" id="UP001212841"/>
    </source>
</evidence>
<accession>A0AAD5X5H1</accession>
<dbReference type="GO" id="GO:0006508">
    <property type="term" value="P:proteolysis"/>
    <property type="evidence" value="ECO:0007669"/>
    <property type="project" value="InterPro"/>
</dbReference>
<name>A0AAD5X5H1_9FUNG</name>
<dbReference type="GO" id="GO:0008236">
    <property type="term" value="F:serine-type peptidase activity"/>
    <property type="evidence" value="ECO:0007669"/>
    <property type="project" value="InterPro"/>
</dbReference>
<gene>
    <name evidence="2" type="ORF">HK097_008495</name>
</gene>
<dbReference type="AlphaFoldDB" id="A0AAD5X5H1"/>
<evidence type="ECO:0000259" key="1">
    <source>
        <dbReference type="Pfam" id="PF00326"/>
    </source>
</evidence>
<feature type="domain" description="Peptidase S9 prolyl oligopeptidase catalytic" evidence="1">
    <location>
        <begin position="267"/>
        <end position="328"/>
    </location>
</feature>
<dbReference type="Gene3D" id="3.40.50.1820">
    <property type="entry name" value="alpha/beta hydrolase"/>
    <property type="match status" value="1"/>
</dbReference>
<dbReference type="EMBL" id="JADGJD010000050">
    <property type="protein sequence ID" value="KAJ3056006.1"/>
    <property type="molecule type" value="Genomic_DNA"/>
</dbReference>
<dbReference type="GO" id="GO:0016020">
    <property type="term" value="C:membrane"/>
    <property type="evidence" value="ECO:0007669"/>
    <property type="project" value="TreeGrafter"/>
</dbReference>
<dbReference type="InterPro" id="IPR001375">
    <property type="entry name" value="Peptidase_S9_cat"/>
</dbReference>
<dbReference type="PANTHER" id="PTHR43798">
    <property type="entry name" value="MONOACYLGLYCEROL LIPASE"/>
    <property type="match status" value="1"/>
</dbReference>
<dbReference type="PANTHER" id="PTHR43798:SF33">
    <property type="entry name" value="HYDROLASE, PUTATIVE (AFU_ORTHOLOGUE AFUA_2G14860)-RELATED"/>
    <property type="match status" value="1"/>
</dbReference>
<keyword evidence="3" id="KW-1185">Reference proteome</keyword>
<dbReference type="SUPFAM" id="SSF53474">
    <property type="entry name" value="alpha/beta-Hydrolases"/>
    <property type="match status" value="1"/>
</dbReference>
<dbReference type="Pfam" id="PF00326">
    <property type="entry name" value="Peptidase_S9"/>
    <property type="match status" value="1"/>
</dbReference>
<comment type="caution">
    <text evidence="2">The sequence shown here is derived from an EMBL/GenBank/DDBJ whole genome shotgun (WGS) entry which is preliminary data.</text>
</comment>